<keyword evidence="3" id="KW-0808">Transferase</keyword>
<evidence type="ECO:0000259" key="2">
    <source>
        <dbReference type="PROSITE" id="PS50405"/>
    </source>
</evidence>
<dbReference type="PROSITE" id="PS50404">
    <property type="entry name" value="GST_NTER"/>
    <property type="match status" value="1"/>
</dbReference>
<sequence>MRLFSGALSMFGAKVQIAAHEKDIDFELVMVSFTQKEGYAPKHPEVLRINPKRQVPVLIDGDLEIFDSTQIFEYLEDIKPHPALWPASPAARAWARRLEHESDEVYFPHIIKLMPLWKTPDDPAGKPAREAAAAYYRAMEHALGDREFLAGEYSFADIAFYMAQLFGARMGADMTNETPRLLQWRQRMTARPAVIKVVAPMADYLRSDGRSVPAFLSPIAR</sequence>
<dbReference type="SUPFAM" id="SSF47616">
    <property type="entry name" value="GST C-terminal domain-like"/>
    <property type="match status" value="1"/>
</dbReference>
<dbReference type="Proteomes" id="UP000051660">
    <property type="component" value="Unassembled WGS sequence"/>
</dbReference>
<evidence type="ECO:0000259" key="1">
    <source>
        <dbReference type="PROSITE" id="PS50404"/>
    </source>
</evidence>
<protein>
    <submittedName>
        <fullName evidence="3">Glutathione S-transferase</fullName>
    </submittedName>
</protein>
<dbReference type="InterPro" id="IPR040079">
    <property type="entry name" value="Glutathione_S-Trfase"/>
</dbReference>
<reference evidence="3 4" key="1">
    <citation type="submission" date="2014-03" db="EMBL/GenBank/DDBJ databases">
        <title>Bradyrhizobium valentinum sp. nov., isolated from effective nodules of Lupinus mariae-josephae, a lupine endemic of basic-lime soils in Eastern Spain.</title>
        <authorList>
            <person name="Duran D."/>
            <person name="Rey L."/>
            <person name="Navarro A."/>
            <person name="Busquets A."/>
            <person name="Imperial J."/>
            <person name="Ruiz-Argueso T."/>
        </authorList>
    </citation>
    <scope>NUCLEOTIDE SEQUENCE [LARGE SCALE GENOMIC DNA]</scope>
    <source>
        <strain evidence="3 4">CCBAU 23086</strain>
    </source>
</reference>
<dbReference type="InterPro" id="IPR004046">
    <property type="entry name" value="GST_C"/>
</dbReference>
<dbReference type="InterPro" id="IPR004045">
    <property type="entry name" value="Glutathione_S-Trfase_N"/>
</dbReference>
<gene>
    <name evidence="3" type="ORF">CQ14_05540</name>
</gene>
<dbReference type="GO" id="GO:0016740">
    <property type="term" value="F:transferase activity"/>
    <property type="evidence" value="ECO:0007669"/>
    <property type="project" value="UniProtKB-KW"/>
</dbReference>
<dbReference type="Pfam" id="PF00043">
    <property type="entry name" value="GST_C"/>
    <property type="match status" value="1"/>
</dbReference>
<dbReference type="SFLD" id="SFLDS00019">
    <property type="entry name" value="Glutathione_Transferase_(cytos"/>
    <property type="match status" value="1"/>
</dbReference>
<dbReference type="SFLD" id="SFLDG00358">
    <property type="entry name" value="Main_(cytGST)"/>
    <property type="match status" value="1"/>
</dbReference>
<dbReference type="Pfam" id="PF13417">
    <property type="entry name" value="GST_N_3"/>
    <property type="match status" value="1"/>
</dbReference>
<dbReference type="Gene3D" id="1.20.1050.10">
    <property type="match status" value="1"/>
</dbReference>
<organism evidence="3 4">
    <name type="scientific">Bradyrhizobium lablabi</name>
    <dbReference type="NCBI Taxonomy" id="722472"/>
    <lineage>
        <taxon>Bacteria</taxon>
        <taxon>Pseudomonadati</taxon>
        <taxon>Pseudomonadota</taxon>
        <taxon>Alphaproteobacteria</taxon>
        <taxon>Hyphomicrobiales</taxon>
        <taxon>Nitrobacteraceae</taxon>
        <taxon>Bradyrhizobium</taxon>
    </lineage>
</organism>
<accession>A0A0R3N682</accession>
<feature type="domain" description="GST N-terminal" evidence="1">
    <location>
        <begin position="1"/>
        <end position="83"/>
    </location>
</feature>
<dbReference type="InterPro" id="IPR036282">
    <property type="entry name" value="Glutathione-S-Trfase_C_sf"/>
</dbReference>
<evidence type="ECO:0000313" key="4">
    <source>
        <dbReference type="Proteomes" id="UP000051660"/>
    </source>
</evidence>
<dbReference type="EMBL" id="LLYB01000060">
    <property type="protein sequence ID" value="KRR24806.1"/>
    <property type="molecule type" value="Genomic_DNA"/>
</dbReference>
<dbReference type="Gene3D" id="3.40.30.10">
    <property type="entry name" value="Glutaredoxin"/>
    <property type="match status" value="1"/>
</dbReference>
<dbReference type="CDD" id="cd00570">
    <property type="entry name" value="GST_N_family"/>
    <property type="match status" value="1"/>
</dbReference>
<dbReference type="InterPro" id="IPR010987">
    <property type="entry name" value="Glutathione-S-Trfase_C-like"/>
</dbReference>
<dbReference type="SUPFAM" id="SSF52833">
    <property type="entry name" value="Thioredoxin-like"/>
    <property type="match status" value="1"/>
</dbReference>
<feature type="domain" description="GST C-terminal" evidence="2">
    <location>
        <begin position="88"/>
        <end position="215"/>
    </location>
</feature>
<dbReference type="AlphaFoldDB" id="A0A0R3N682"/>
<proteinExistence type="predicted"/>
<comment type="caution">
    <text evidence="3">The sequence shown here is derived from an EMBL/GenBank/DDBJ whole genome shotgun (WGS) entry which is preliminary data.</text>
</comment>
<evidence type="ECO:0000313" key="3">
    <source>
        <dbReference type="EMBL" id="KRR24806.1"/>
    </source>
</evidence>
<dbReference type="PANTHER" id="PTHR44051">
    <property type="entry name" value="GLUTATHIONE S-TRANSFERASE-RELATED"/>
    <property type="match status" value="1"/>
</dbReference>
<name>A0A0R3N682_9BRAD</name>
<dbReference type="OrthoDB" id="9782992at2"/>
<dbReference type="InterPro" id="IPR036249">
    <property type="entry name" value="Thioredoxin-like_sf"/>
</dbReference>
<dbReference type="PROSITE" id="PS50405">
    <property type="entry name" value="GST_CTER"/>
    <property type="match status" value="1"/>
</dbReference>
<dbReference type="PANTHER" id="PTHR44051:SF8">
    <property type="entry name" value="GLUTATHIONE S-TRANSFERASE GSTA"/>
    <property type="match status" value="1"/>
</dbReference>